<keyword evidence="3" id="KW-1185">Reference proteome</keyword>
<dbReference type="EMBL" id="ML122256">
    <property type="protein sequence ID" value="RPD63506.1"/>
    <property type="molecule type" value="Genomic_DNA"/>
</dbReference>
<gene>
    <name evidence="2" type="ORF">L227DRAFT_391793</name>
</gene>
<dbReference type="AlphaFoldDB" id="A0A5C2SPV6"/>
<keyword evidence="1" id="KW-0812">Transmembrane</keyword>
<sequence>MSPELPISLHSYIALPVGFSLPVCFLVYIRCQCTKFSVRTLVSQGMQLITIAMNMRLARVCKPAGRIALIVALRDASGLSTLALSRL</sequence>
<dbReference type="Proteomes" id="UP000313359">
    <property type="component" value="Unassembled WGS sequence"/>
</dbReference>
<evidence type="ECO:0000313" key="3">
    <source>
        <dbReference type="Proteomes" id="UP000313359"/>
    </source>
</evidence>
<keyword evidence="1" id="KW-0472">Membrane</keyword>
<evidence type="ECO:0000313" key="2">
    <source>
        <dbReference type="EMBL" id="RPD63506.1"/>
    </source>
</evidence>
<evidence type="ECO:0000256" key="1">
    <source>
        <dbReference type="SAM" id="Phobius"/>
    </source>
</evidence>
<keyword evidence="1" id="KW-1133">Transmembrane helix</keyword>
<protein>
    <submittedName>
        <fullName evidence="2">Uncharacterized protein</fullName>
    </submittedName>
</protein>
<feature type="transmembrane region" description="Helical" evidence="1">
    <location>
        <begin position="12"/>
        <end position="29"/>
    </location>
</feature>
<proteinExistence type="predicted"/>
<reference evidence="2" key="1">
    <citation type="journal article" date="2018" name="Genome Biol. Evol.">
        <title>Genomics and development of Lentinus tigrinus, a white-rot wood-decaying mushroom with dimorphic fruiting bodies.</title>
        <authorList>
            <person name="Wu B."/>
            <person name="Xu Z."/>
            <person name="Knudson A."/>
            <person name="Carlson A."/>
            <person name="Chen N."/>
            <person name="Kovaka S."/>
            <person name="LaButti K."/>
            <person name="Lipzen A."/>
            <person name="Pennachio C."/>
            <person name="Riley R."/>
            <person name="Schakwitz W."/>
            <person name="Umezawa K."/>
            <person name="Ohm R.A."/>
            <person name="Grigoriev I.V."/>
            <person name="Nagy L.G."/>
            <person name="Gibbons J."/>
            <person name="Hibbett D."/>
        </authorList>
    </citation>
    <scope>NUCLEOTIDE SEQUENCE [LARGE SCALE GENOMIC DNA]</scope>
    <source>
        <strain evidence="2">ALCF2SS1-6</strain>
    </source>
</reference>
<name>A0A5C2SPV6_9APHY</name>
<organism evidence="2 3">
    <name type="scientific">Lentinus tigrinus ALCF2SS1-6</name>
    <dbReference type="NCBI Taxonomy" id="1328759"/>
    <lineage>
        <taxon>Eukaryota</taxon>
        <taxon>Fungi</taxon>
        <taxon>Dikarya</taxon>
        <taxon>Basidiomycota</taxon>
        <taxon>Agaricomycotina</taxon>
        <taxon>Agaricomycetes</taxon>
        <taxon>Polyporales</taxon>
        <taxon>Polyporaceae</taxon>
        <taxon>Lentinus</taxon>
    </lineage>
</organism>
<accession>A0A5C2SPV6</accession>